<dbReference type="Proteomes" id="UP000789706">
    <property type="component" value="Unassembled WGS sequence"/>
</dbReference>
<evidence type="ECO:0000313" key="2">
    <source>
        <dbReference type="Proteomes" id="UP000789706"/>
    </source>
</evidence>
<name>A0A9N9D9K0_9GLOM</name>
<accession>A0A9N9D9K0</accession>
<comment type="caution">
    <text evidence="1">The sequence shown here is derived from an EMBL/GenBank/DDBJ whole genome shotgun (WGS) entry which is preliminary data.</text>
</comment>
<evidence type="ECO:0000313" key="1">
    <source>
        <dbReference type="EMBL" id="CAG8627620.1"/>
    </source>
</evidence>
<proteinExistence type="predicted"/>
<sequence>YHRSSIKDKNLLDYGLDTTSSTSSAWTSQEYQNAYQWLYSDSSELSELNDI</sequence>
<keyword evidence="2" id="KW-1185">Reference proteome</keyword>
<organism evidence="1 2">
    <name type="scientific">Diversispora eburnea</name>
    <dbReference type="NCBI Taxonomy" id="1213867"/>
    <lineage>
        <taxon>Eukaryota</taxon>
        <taxon>Fungi</taxon>
        <taxon>Fungi incertae sedis</taxon>
        <taxon>Mucoromycota</taxon>
        <taxon>Glomeromycotina</taxon>
        <taxon>Glomeromycetes</taxon>
        <taxon>Diversisporales</taxon>
        <taxon>Diversisporaceae</taxon>
        <taxon>Diversispora</taxon>
    </lineage>
</organism>
<feature type="non-terminal residue" evidence="1">
    <location>
        <position position="1"/>
    </location>
</feature>
<gene>
    <name evidence="1" type="ORF">DEBURN_LOCUS10634</name>
</gene>
<dbReference type="EMBL" id="CAJVPK010003477">
    <property type="protein sequence ID" value="CAG8627620.1"/>
    <property type="molecule type" value="Genomic_DNA"/>
</dbReference>
<reference evidence="1" key="1">
    <citation type="submission" date="2021-06" db="EMBL/GenBank/DDBJ databases">
        <authorList>
            <person name="Kallberg Y."/>
            <person name="Tangrot J."/>
            <person name="Rosling A."/>
        </authorList>
    </citation>
    <scope>NUCLEOTIDE SEQUENCE</scope>
    <source>
        <strain evidence="1">AZ414A</strain>
    </source>
</reference>
<protein>
    <submittedName>
        <fullName evidence="1">10846_t:CDS:1</fullName>
    </submittedName>
</protein>
<dbReference type="AlphaFoldDB" id="A0A9N9D9K0"/>